<comment type="caution">
    <text evidence="2">The sequence shown here is derived from an EMBL/GenBank/DDBJ whole genome shotgun (WGS) entry which is preliminary data.</text>
</comment>
<dbReference type="Proteomes" id="UP001157134">
    <property type="component" value="Unassembled WGS sequence"/>
</dbReference>
<dbReference type="RefSeq" id="WP_284295851.1">
    <property type="nucleotide sequence ID" value="NZ_BSSV01000001.1"/>
</dbReference>
<dbReference type="EMBL" id="BSSV01000001">
    <property type="protein sequence ID" value="GLX84302.1"/>
    <property type="molecule type" value="Genomic_DNA"/>
</dbReference>
<keyword evidence="3" id="KW-1185">Reference proteome</keyword>
<evidence type="ECO:0000259" key="1">
    <source>
        <dbReference type="Pfam" id="PF08722"/>
    </source>
</evidence>
<reference evidence="2 3" key="1">
    <citation type="submission" date="2023-03" db="EMBL/GenBank/DDBJ databases">
        <title>Thalassotalea loyana LMG 22536T draft genome sequence.</title>
        <authorList>
            <person name="Sawabe T."/>
        </authorList>
    </citation>
    <scope>NUCLEOTIDE SEQUENCE [LARGE SCALE GENOMIC DNA]</scope>
    <source>
        <strain evidence="2 3">LMG 22536</strain>
    </source>
</reference>
<evidence type="ECO:0000313" key="3">
    <source>
        <dbReference type="Proteomes" id="UP001157134"/>
    </source>
</evidence>
<accession>A0ABQ6HC09</accession>
<protein>
    <recommendedName>
        <fullName evidence="1">TnsA endonuclease N-terminal domain-containing protein</fullName>
    </recommendedName>
</protein>
<evidence type="ECO:0000313" key="2">
    <source>
        <dbReference type="EMBL" id="GLX84302.1"/>
    </source>
</evidence>
<dbReference type="InterPro" id="IPR014833">
    <property type="entry name" value="TnsA_N"/>
</dbReference>
<sequence length="218" mass="25494">MSDLYVSKRRDLSKHKATTVGKFASTKSDIIPVLTDGKLEADYCYHLEYDRNVVKYECQPLGYYYVGETPSGRRPSYTPDFQIWYKDNSIRYREIKEEKYIDPELEALFPRLQEQAIVLGKPLDMVLDTEIRSEPYFSNLKALFKAKKNRCINTELLKQITPLLEINKKISAYEFIDKHELSASIGDFYCLIANYKLKTDIKTQPLSWNMFLEIDNGI</sequence>
<feature type="domain" description="TnsA endonuclease N-terminal" evidence="1">
    <location>
        <begin position="50"/>
        <end position="105"/>
    </location>
</feature>
<proteinExistence type="predicted"/>
<dbReference type="Pfam" id="PF08722">
    <property type="entry name" value="Tn7_TnsA-like_N"/>
    <property type="match status" value="1"/>
</dbReference>
<gene>
    <name evidence="2" type="ORF">tloyanaT_05540</name>
</gene>
<name>A0ABQ6HC09_9GAMM</name>
<organism evidence="2 3">
    <name type="scientific">Thalassotalea loyana</name>
    <dbReference type="NCBI Taxonomy" id="280483"/>
    <lineage>
        <taxon>Bacteria</taxon>
        <taxon>Pseudomonadati</taxon>
        <taxon>Pseudomonadota</taxon>
        <taxon>Gammaproteobacteria</taxon>
        <taxon>Alteromonadales</taxon>
        <taxon>Colwelliaceae</taxon>
        <taxon>Thalassotalea</taxon>
    </lineage>
</organism>